<protein>
    <submittedName>
        <fullName evidence="1">Phosphatidylinositol-specific phospholipase C domain-containing</fullName>
    </submittedName>
</protein>
<dbReference type="GO" id="GO:0008081">
    <property type="term" value="F:phosphoric diester hydrolase activity"/>
    <property type="evidence" value="ECO:0007669"/>
    <property type="project" value="InterPro"/>
</dbReference>
<dbReference type="PROSITE" id="PS50007">
    <property type="entry name" value="PIPLC_X_DOMAIN"/>
    <property type="match status" value="1"/>
</dbReference>
<dbReference type="PANTHER" id="PTHR13593">
    <property type="match status" value="1"/>
</dbReference>
<evidence type="ECO:0000313" key="2">
    <source>
        <dbReference type="Proteomes" id="UP001152795"/>
    </source>
</evidence>
<dbReference type="Proteomes" id="UP001152795">
    <property type="component" value="Unassembled WGS sequence"/>
</dbReference>
<keyword evidence="2" id="KW-1185">Reference proteome</keyword>
<organism evidence="1 2">
    <name type="scientific">Paramuricea clavata</name>
    <name type="common">Red gorgonian</name>
    <name type="synonym">Violescent sea-whip</name>
    <dbReference type="NCBI Taxonomy" id="317549"/>
    <lineage>
        <taxon>Eukaryota</taxon>
        <taxon>Metazoa</taxon>
        <taxon>Cnidaria</taxon>
        <taxon>Anthozoa</taxon>
        <taxon>Octocorallia</taxon>
        <taxon>Malacalcyonacea</taxon>
        <taxon>Plexauridae</taxon>
        <taxon>Paramuricea</taxon>
    </lineage>
</organism>
<dbReference type="OrthoDB" id="6426110at2759"/>
<sequence length="434" mass="48568">MGMGGYLWLVNATSTTLKLTYQHSYQMNTWAFKNISAQSMERFYIEYNQTVVKSSDDAGEATFQLDGTSASFQLQVRYPYKSGECGLKVDWSGLKSAGRYAVFPPPPQGETIGELGWFHNGSLSLLIMEKAVKNTVSTVLPGSDSIVNENSTLPYPQTFLYEKWMDYYSDVLGKLTLTEMTLPGTHDAGTYNPKCGIGARWIRTQSLPLIQQLQFGIRVLDLRIGQISSGDYLIVHDIWRTSYTLAAALKEVTDFVDATDKEIVILDFHRFDKLGDKSYDYDKLKAQICSQLNGYILSVQNGQGKPLQEIWQTCGKKRVVVAWNTSNPDSYMWPGVNQRWYSHADSKTKLYNAIKKDMENPPTGLWASCSFMESSALHPPNKNASNTDPTITLWYFGGSAFCEKANIISADFFRKCSNVVQASIIGSLLKAGAK</sequence>
<proteinExistence type="predicted"/>
<dbReference type="Pfam" id="PF00388">
    <property type="entry name" value="PI-PLC-X"/>
    <property type="match status" value="1"/>
</dbReference>
<evidence type="ECO:0000313" key="1">
    <source>
        <dbReference type="EMBL" id="CAB4010942.1"/>
    </source>
</evidence>
<dbReference type="EMBL" id="CACRXK020006968">
    <property type="protein sequence ID" value="CAB4010942.1"/>
    <property type="molecule type" value="Genomic_DNA"/>
</dbReference>
<gene>
    <name evidence="1" type="ORF">PACLA_8A013533</name>
</gene>
<dbReference type="SMART" id="SM00148">
    <property type="entry name" value="PLCXc"/>
    <property type="match status" value="1"/>
</dbReference>
<dbReference type="InterPro" id="IPR000909">
    <property type="entry name" value="PLipase_C_PInositol-sp_X_dom"/>
</dbReference>
<dbReference type="GO" id="GO:0006629">
    <property type="term" value="P:lipid metabolic process"/>
    <property type="evidence" value="ECO:0007669"/>
    <property type="project" value="InterPro"/>
</dbReference>
<dbReference type="Gene3D" id="3.20.20.190">
    <property type="entry name" value="Phosphatidylinositol (PI) phosphodiesterase"/>
    <property type="match status" value="1"/>
</dbReference>
<name>A0A7D9IN81_PARCT</name>
<dbReference type="PANTHER" id="PTHR13593:SF113">
    <property type="entry name" value="SI:DKEY-266F7.9"/>
    <property type="match status" value="1"/>
</dbReference>
<dbReference type="InterPro" id="IPR017946">
    <property type="entry name" value="PLC-like_Pdiesterase_TIM-brl"/>
</dbReference>
<dbReference type="SUPFAM" id="SSF51695">
    <property type="entry name" value="PLC-like phosphodiesterases"/>
    <property type="match status" value="1"/>
</dbReference>
<accession>A0A7D9IN81</accession>
<comment type="caution">
    <text evidence="1">The sequence shown here is derived from an EMBL/GenBank/DDBJ whole genome shotgun (WGS) entry which is preliminary data.</text>
</comment>
<dbReference type="AlphaFoldDB" id="A0A7D9IN81"/>
<reference evidence="1" key="1">
    <citation type="submission" date="2020-04" db="EMBL/GenBank/DDBJ databases">
        <authorList>
            <person name="Alioto T."/>
            <person name="Alioto T."/>
            <person name="Gomez Garrido J."/>
        </authorList>
    </citation>
    <scope>NUCLEOTIDE SEQUENCE</scope>
    <source>
        <strain evidence="1">A484AB</strain>
    </source>
</reference>
<dbReference type="InterPro" id="IPR051057">
    <property type="entry name" value="PI-PLC_domain"/>
</dbReference>